<accession>A0ABW7MGN4</accession>
<dbReference type="Proteomes" id="UP001609932">
    <property type="component" value="Unassembled WGS sequence"/>
</dbReference>
<comment type="caution">
    <text evidence="1">The sequence shown here is derived from an EMBL/GenBank/DDBJ whole genome shotgun (WGS) entry which is preliminary data.</text>
</comment>
<dbReference type="RefSeq" id="WP_395273565.1">
    <property type="nucleotide sequence ID" value="NZ_JBHEGD010000002.1"/>
</dbReference>
<evidence type="ECO:0000313" key="1">
    <source>
        <dbReference type="EMBL" id="MFH6600752.1"/>
    </source>
</evidence>
<organism evidence="1 2">
    <name type="scientific">Ectopseudomonas khazarica</name>
    <dbReference type="NCBI Taxonomy" id="2502979"/>
    <lineage>
        <taxon>Bacteria</taxon>
        <taxon>Pseudomonadati</taxon>
        <taxon>Pseudomonadota</taxon>
        <taxon>Gammaproteobacteria</taxon>
        <taxon>Pseudomonadales</taxon>
        <taxon>Pseudomonadaceae</taxon>
        <taxon>Ectopseudomonas</taxon>
    </lineage>
</organism>
<evidence type="ECO:0000313" key="2">
    <source>
        <dbReference type="Proteomes" id="UP001609932"/>
    </source>
</evidence>
<dbReference type="EMBL" id="JBHEGD010000002">
    <property type="protein sequence ID" value="MFH6600752.1"/>
    <property type="molecule type" value="Genomic_DNA"/>
</dbReference>
<sequence>MLESQSIAINKANSRVEEILGRRLREVAVRESIKHELKAEVSSVCTPELGSVRKEIPFLPLLASAMPTQWTRTGLFSNIKKGERRILVNETLEGRSDCRVRISGEELDMYDNDVFLHVVQLAQGMAAGEPIYFERLAFLKAIGRNDSSRDYNHLQESVERLASTTIFIDGLRGGESFRLIDKLKWGDGLYWIMMDPLVVSIFESGYLAFIDMEVRLKLKSPLAKYLQNYVVGHAVGDHRIGLESLRLWSGSRGRIRDFKSRALPPALKELEIVGVIQNWEIDETVVRWTRLAHSKSKRRV</sequence>
<dbReference type="Pfam" id="PF10134">
    <property type="entry name" value="RPA"/>
    <property type="match status" value="1"/>
</dbReference>
<name>A0ABW7MGN4_9GAMM</name>
<proteinExistence type="predicted"/>
<gene>
    <name evidence="1" type="primary">trfA</name>
    <name evidence="1" type="ORF">ACEVAQ_18785</name>
</gene>
<keyword evidence="2" id="KW-1185">Reference proteome</keyword>
<protein>
    <submittedName>
        <fullName evidence="1">Plasmid replication initiator TrfA</fullName>
    </submittedName>
</protein>
<reference evidence="1 2" key="1">
    <citation type="submission" date="2024-09" db="EMBL/GenBank/DDBJ databases">
        <title>Elucidation of the Bokeelamides from Bacteria Associated with Moon Snail Egg Collars.</title>
        <authorList>
            <person name="Campbell R."/>
            <person name="Piedl K."/>
            <person name="Mevers E."/>
        </authorList>
    </citation>
    <scope>NUCLEOTIDE SEQUENCE [LARGE SCALE GENOMIC DNA]</scope>
    <source>
        <strain evidence="1 2">EM133</strain>
    </source>
</reference>
<dbReference type="InterPro" id="IPR018777">
    <property type="entry name" value="Replication_initiator_prot_A"/>
</dbReference>